<dbReference type="Pfam" id="PF01844">
    <property type="entry name" value="HNH"/>
    <property type="match status" value="1"/>
</dbReference>
<feature type="compositionally biased region" description="Basic and acidic residues" evidence="1">
    <location>
        <begin position="206"/>
        <end position="234"/>
    </location>
</feature>
<dbReference type="CDD" id="cd00085">
    <property type="entry name" value="HNHc"/>
    <property type="match status" value="1"/>
</dbReference>
<dbReference type="SMART" id="SM00507">
    <property type="entry name" value="HNHc"/>
    <property type="match status" value="1"/>
</dbReference>
<feature type="region of interest" description="Disordered" evidence="1">
    <location>
        <begin position="110"/>
        <end position="256"/>
    </location>
</feature>
<accession>A0A077LWI0</accession>
<organism evidence="3 4">
    <name type="scientific">Nostocoides japonicum T1-X7</name>
    <dbReference type="NCBI Taxonomy" id="1194083"/>
    <lineage>
        <taxon>Bacteria</taxon>
        <taxon>Bacillati</taxon>
        <taxon>Actinomycetota</taxon>
        <taxon>Actinomycetes</taxon>
        <taxon>Micrococcales</taxon>
        <taxon>Intrasporangiaceae</taxon>
        <taxon>Nostocoides</taxon>
    </lineage>
</organism>
<proteinExistence type="predicted"/>
<dbReference type="GO" id="GO:0004519">
    <property type="term" value="F:endonuclease activity"/>
    <property type="evidence" value="ECO:0007669"/>
    <property type="project" value="InterPro"/>
</dbReference>
<feature type="compositionally biased region" description="Basic and acidic residues" evidence="1">
    <location>
        <begin position="120"/>
        <end position="136"/>
    </location>
</feature>
<evidence type="ECO:0000313" key="3">
    <source>
        <dbReference type="EMBL" id="CCH78288.1"/>
    </source>
</evidence>
<dbReference type="GO" id="GO:0008270">
    <property type="term" value="F:zinc ion binding"/>
    <property type="evidence" value="ECO:0007669"/>
    <property type="project" value="InterPro"/>
</dbReference>
<dbReference type="AlphaFoldDB" id="A0A077LWI0"/>
<dbReference type="STRING" id="1194083.BN12_270014"/>
<comment type="caution">
    <text evidence="3">The sequence shown here is derived from an EMBL/GenBank/DDBJ whole genome shotgun (WGS) entry which is preliminary data.</text>
</comment>
<dbReference type="Proteomes" id="UP000035721">
    <property type="component" value="Unassembled WGS sequence"/>
</dbReference>
<dbReference type="Gene3D" id="1.10.30.50">
    <property type="match status" value="1"/>
</dbReference>
<dbReference type="InterPro" id="IPR003615">
    <property type="entry name" value="HNH_nuc"/>
</dbReference>
<dbReference type="EMBL" id="CAJB01000190">
    <property type="protein sequence ID" value="CCH78288.1"/>
    <property type="molecule type" value="Genomic_DNA"/>
</dbReference>
<dbReference type="GO" id="GO:0003676">
    <property type="term" value="F:nucleic acid binding"/>
    <property type="evidence" value="ECO:0007669"/>
    <property type="project" value="InterPro"/>
</dbReference>
<feature type="domain" description="HNH nuclease" evidence="2">
    <location>
        <begin position="45"/>
        <end position="95"/>
    </location>
</feature>
<protein>
    <recommendedName>
        <fullName evidence="2">HNH nuclease domain-containing protein</fullName>
    </recommendedName>
</protein>
<name>A0A077LWI0_9MICO</name>
<evidence type="ECO:0000259" key="2">
    <source>
        <dbReference type="SMART" id="SM00507"/>
    </source>
</evidence>
<dbReference type="InterPro" id="IPR002711">
    <property type="entry name" value="HNH"/>
</dbReference>
<keyword evidence="4" id="KW-1185">Reference proteome</keyword>
<reference evidence="3 4" key="1">
    <citation type="journal article" date="2013" name="ISME J.">
        <title>A metabolic model for members of the genus Tetrasphaera involved in enhanced biological phosphorus removal.</title>
        <authorList>
            <person name="Kristiansen R."/>
            <person name="Nguyen H.T.T."/>
            <person name="Saunders A.M."/>
            <person name="Nielsen J.L."/>
            <person name="Wimmer R."/>
            <person name="Le V.Q."/>
            <person name="McIlroy S.J."/>
            <person name="Petrovski S."/>
            <person name="Seviour R.J."/>
            <person name="Calteau A."/>
            <person name="Nielsen K.L."/>
            <person name="Nielsen P.H."/>
        </authorList>
    </citation>
    <scope>NUCLEOTIDE SEQUENCE [LARGE SCALE GENOMIC DNA]</scope>
    <source>
        <strain evidence="3 4">T1-X7</strain>
    </source>
</reference>
<sequence>MIRSIGHAPDAATQAAGVWLRRLFTSPDGRDLVAMGSRRRVFTGQLRRLLLLRDDVCRTPYCGAPIRHVDHVTPHAAGGATSAANAGGLCQRCNLVKEEPGWYARVTAPPASTSHAFHRAGHDRPGDDRPGDHQPASDHAAGSPSGNPHTTRTTTPAGHTYHSTAPPILGWAWRPDEPPTNLPAPQHENPSAGSERDDPGDQPGPDEERPRDVNHEDQHDADPWDGRDADRWNEEGLALPTGARLCTPEELEHPDPDDTAAWLRWMVDHGVPDHHLTA</sequence>
<gene>
    <name evidence="3" type="ORF">BN12_270014</name>
</gene>
<evidence type="ECO:0000256" key="1">
    <source>
        <dbReference type="SAM" id="MobiDB-lite"/>
    </source>
</evidence>
<evidence type="ECO:0000313" key="4">
    <source>
        <dbReference type="Proteomes" id="UP000035721"/>
    </source>
</evidence>